<dbReference type="InterPro" id="IPR003578">
    <property type="entry name" value="Small_GTPase_Rho"/>
</dbReference>
<dbReference type="InterPro" id="IPR005225">
    <property type="entry name" value="Small_GTP-bd"/>
</dbReference>
<dbReference type="Gene3D" id="3.40.50.300">
    <property type="entry name" value="P-loop containing nucleotide triphosphate hydrolases"/>
    <property type="match status" value="1"/>
</dbReference>
<dbReference type="CDD" id="cd00157">
    <property type="entry name" value="Rho"/>
    <property type="match status" value="1"/>
</dbReference>
<dbReference type="SMART" id="SM00175">
    <property type="entry name" value="RAB"/>
    <property type="match status" value="1"/>
</dbReference>
<evidence type="ECO:0000313" key="4">
    <source>
        <dbReference type="EMBL" id="NDV37115.1"/>
    </source>
</evidence>
<dbReference type="GO" id="GO:0003924">
    <property type="term" value="F:GTPase activity"/>
    <property type="evidence" value="ECO:0007669"/>
    <property type="project" value="InterPro"/>
</dbReference>
<dbReference type="GO" id="GO:0007264">
    <property type="term" value="P:small GTPase-mediated signal transduction"/>
    <property type="evidence" value="ECO:0007669"/>
    <property type="project" value="InterPro"/>
</dbReference>
<dbReference type="SUPFAM" id="SSF52540">
    <property type="entry name" value="P-loop containing nucleoside triphosphate hydrolases"/>
    <property type="match status" value="1"/>
</dbReference>
<dbReference type="SMART" id="SM00174">
    <property type="entry name" value="RHO"/>
    <property type="match status" value="1"/>
</dbReference>
<dbReference type="PANTHER" id="PTHR24072">
    <property type="entry name" value="RHO FAMILY GTPASE"/>
    <property type="match status" value="1"/>
</dbReference>
<dbReference type="SMART" id="SM00173">
    <property type="entry name" value="RAS"/>
    <property type="match status" value="1"/>
</dbReference>
<dbReference type="NCBIfam" id="TIGR00231">
    <property type="entry name" value="small_GTP"/>
    <property type="match status" value="1"/>
</dbReference>
<dbReference type="GO" id="GO:0005525">
    <property type="term" value="F:GTP binding"/>
    <property type="evidence" value="ECO:0007669"/>
    <property type="project" value="UniProtKB-KW"/>
</dbReference>
<keyword evidence="3" id="KW-0342">GTP-binding</keyword>
<dbReference type="EMBL" id="GIBP01008146">
    <property type="protein sequence ID" value="NDV37115.1"/>
    <property type="molecule type" value="Transcribed_RNA"/>
</dbReference>
<accession>A0A6B2LJE6</accession>
<keyword evidence="2" id="KW-0547">Nucleotide-binding</keyword>
<dbReference type="PROSITE" id="PS51421">
    <property type="entry name" value="RAS"/>
    <property type="match status" value="1"/>
</dbReference>
<proteinExistence type="inferred from homology"/>
<dbReference type="PROSITE" id="PS51420">
    <property type="entry name" value="RHO"/>
    <property type="match status" value="1"/>
</dbReference>
<dbReference type="AlphaFoldDB" id="A0A6B2LJE6"/>
<organism evidence="4">
    <name type="scientific">Arcella intermedia</name>
    <dbReference type="NCBI Taxonomy" id="1963864"/>
    <lineage>
        <taxon>Eukaryota</taxon>
        <taxon>Amoebozoa</taxon>
        <taxon>Tubulinea</taxon>
        <taxon>Elardia</taxon>
        <taxon>Arcellinida</taxon>
        <taxon>Sphaerothecina</taxon>
        <taxon>Arcellidae</taxon>
        <taxon>Arcella</taxon>
    </lineage>
</organism>
<evidence type="ECO:0000256" key="1">
    <source>
        <dbReference type="ARBA" id="ARBA00010142"/>
    </source>
</evidence>
<dbReference type="FunFam" id="3.40.50.300:FF:001179">
    <property type="entry name" value="Rho family GTPase"/>
    <property type="match status" value="1"/>
</dbReference>
<reference evidence="4" key="1">
    <citation type="journal article" date="2020" name="J. Eukaryot. Microbiol.">
        <title>De novo Sequencing, Assembly and Annotation of the Transcriptome for the Free-Living Testate Amoeba Arcella intermedia.</title>
        <authorList>
            <person name="Ribeiro G.M."/>
            <person name="Porfirio-Sousa A.L."/>
            <person name="Maurer-Alcala X.X."/>
            <person name="Katz L.A."/>
            <person name="Lahr D.J.G."/>
        </authorList>
    </citation>
    <scope>NUCLEOTIDE SEQUENCE</scope>
</reference>
<comment type="similarity">
    <text evidence="1">Belongs to the small GTPase superfamily. Rho family.</text>
</comment>
<evidence type="ECO:0000256" key="3">
    <source>
        <dbReference type="ARBA" id="ARBA00023134"/>
    </source>
</evidence>
<protein>
    <submittedName>
        <fullName evidence="4">Uncharacterized protein</fullName>
    </submittedName>
</protein>
<name>A0A6B2LJE6_9EUKA</name>
<dbReference type="InterPro" id="IPR001806">
    <property type="entry name" value="Small_GTPase"/>
</dbReference>
<dbReference type="InterPro" id="IPR027417">
    <property type="entry name" value="P-loop_NTPase"/>
</dbReference>
<dbReference type="PROSITE" id="PS51419">
    <property type="entry name" value="RAB"/>
    <property type="match status" value="1"/>
</dbReference>
<sequence>MVGDRSVGKSCLLLSYSRNAFPGDYMPTIFDYDYVKVVVDGQNISLNLWDSSFYAGDERYDSLRPLSYPQTDVFICSFSVVNPNSYTNIPTKWLPEVTHHSPNTPILLLGTKVDLREDARTLEKLAAKDQTPICYEQGLRMAEEVHAVRYMECSALTQVGLKEVFEEAVRAVLYPQILKKERKRAGGCLLL</sequence>
<evidence type="ECO:0000256" key="2">
    <source>
        <dbReference type="ARBA" id="ARBA00022741"/>
    </source>
</evidence>
<dbReference type="PRINTS" id="PR00449">
    <property type="entry name" value="RASTRNSFRMNG"/>
</dbReference>
<dbReference type="Pfam" id="PF00071">
    <property type="entry name" value="Ras"/>
    <property type="match status" value="1"/>
</dbReference>